<reference evidence="2 3" key="1">
    <citation type="submission" date="2019-03" db="EMBL/GenBank/DDBJ databases">
        <title>Genomic analyses of the natural microbiome of Caenorhabditis elegans.</title>
        <authorList>
            <person name="Samuel B."/>
        </authorList>
    </citation>
    <scope>NUCLEOTIDE SEQUENCE [LARGE SCALE GENOMIC DNA]</scope>
    <source>
        <strain evidence="2 3">JUb18</strain>
    </source>
</reference>
<evidence type="ECO:0000256" key="1">
    <source>
        <dbReference type="SAM" id="MobiDB-lite"/>
    </source>
</evidence>
<dbReference type="EMBL" id="SNYA01000003">
    <property type="protein sequence ID" value="TDP93444.1"/>
    <property type="molecule type" value="Genomic_DNA"/>
</dbReference>
<dbReference type="AlphaFoldDB" id="A0A4R6S2H4"/>
<keyword evidence="3" id="KW-1185">Reference proteome</keyword>
<name>A0A4R6S2H4_9MICO</name>
<accession>A0A4R6S2H4</accession>
<organism evidence="2 3">
    <name type="scientific">Leucobacter luti</name>
    <dbReference type="NCBI Taxonomy" id="340320"/>
    <lineage>
        <taxon>Bacteria</taxon>
        <taxon>Bacillati</taxon>
        <taxon>Actinomycetota</taxon>
        <taxon>Actinomycetes</taxon>
        <taxon>Micrococcales</taxon>
        <taxon>Microbacteriaceae</taxon>
        <taxon>Leucobacter</taxon>
    </lineage>
</organism>
<evidence type="ECO:0000313" key="3">
    <source>
        <dbReference type="Proteomes" id="UP000295601"/>
    </source>
</evidence>
<evidence type="ECO:0000313" key="2">
    <source>
        <dbReference type="EMBL" id="TDP93444.1"/>
    </source>
</evidence>
<gene>
    <name evidence="2" type="ORF">EDF62_1423</name>
</gene>
<sequence length="334" mass="35494">MCAPALGNARDPSMGQRTRAGTFPGAPGAGAAGTSCESRYRRFPSLEVRARVSAFRSGSLAGGAGGRGIRGMSITTLQLIQTAAAAGPALTRKLLIVRDLGPGFAAAYPNFARDALADRSSALSSDNNYIAALNVSQIGLAVIVRWKSAPNAGSDANYRPGSTGVAIHNYLVMVTALRWRREWRGSGKSGRYVPAATGPLRGGNRRGVKRRNLPCLSVRGQGRTSGESFDRGVRDRLPCRQKRWWEGGRAPNAAGVTMSQIGEAATHARRAGAHVGEVSRAHVSVMNQEETERAGCCGTLGRSLLPDREHCVAEAAFIRSQKTLGREMVLLWDA</sequence>
<proteinExistence type="predicted"/>
<protein>
    <submittedName>
        <fullName evidence="2">Uncharacterized protein</fullName>
    </submittedName>
</protein>
<comment type="caution">
    <text evidence="2">The sequence shown here is derived from an EMBL/GenBank/DDBJ whole genome shotgun (WGS) entry which is preliminary data.</text>
</comment>
<feature type="region of interest" description="Disordered" evidence="1">
    <location>
        <begin position="1"/>
        <end position="35"/>
    </location>
</feature>
<dbReference type="Proteomes" id="UP000295601">
    <property type="component" value="Unassembled WGS sequence"/>
</dbReference>